<evidence type="ECO:0008006" key="5">
    <source>
        <dbReference type="Google" id="ProtNLM"/>
    </source>
</evidence>
<feature type="region of interest" description="Disordered" evidence="2">
    <location>
        <begin position="109"/>
        <end position="144"/>
    </location>
</feature>
<sequence length="405" mass="45265">MELHCLTTETPTTASSCSTDPLYDNCSPFAQRDRASEREMESRVDCPAVTRLPGPSNTLPGLAPAVAGVPTLVRGGRAPGVWPDHSYCSWRGGLGRRDWEVELGPVVNRAGGEGGGEQEGGWGQENRAHLKQTPSPPQSEEHRSALSLYDNLPSAVTPDSLQEVLDMETGFQEPLQEQMEQARAPEQIQGLMEGEGVCEEKSSWSSCEIILSESRTSNQDQNPDQDDNQEEEPELNSGADLMLHHQLPMLSPQQHLTESYAQRSLAGCQALWSPAEAQDPKQSTWVPRVPPPVPQADPSASALRSLLTSLQQQIVRQREQYEERIISLEQRNEELQVKVVQLKTNLAQQRHWYQVVQAKIVESERTRADAELRNATLQREMEQFFDTFGELNNEAKKTEYIVKSF</sequence>
<gene>
    <name evidence="3" type="ORF">Q5P01_009064</name>
</gene>
<evidence type="ECO:0000313" key="4">
    <source>
        <dbReference type="Proteomes" id="UP001187415"/>
    </source>
</evidence>
<organism evidence="3 4">
    <name type="scientific">Channa striata</name>
    <name type="common">Snakehead murrel</name>
    <name type="synonym">Ophicephalus striatus</name>
    <dbReference type="NCBI Taxonomy" id="64152"/>
    <lineage>
        <taxon>Eukaryota</taxon>
        <taxon>Metazoa</taxon>
        <taxon>Chordata</taxon>
        <taxon>Craniata</taxon>
        <taxon>Vertebrata</taxon>
        <taxon>Euteleostomi</taxon>
        <taxon>Actinopterygii</taxon>
        <taxon>Neopterygii</taxon>
        <taxon>Teleostei</taxon>
        <taxon>Neoteleostei</taxon>
        <taxon>Acanthomorphata</taxon>
        <taxon>Anabantaria</taxon>
        <taxon>Anabantiformes</taxon>
        <taxon>Channoidei</taxon>
        <taxon>Channidae</taxon>
        <taxon>Channa</taxon>
    </lineage>
</organism>
<comment type="caution">
    <text evidence="3">The sequence shown here is derived from an EMBL/GenBank/DDBJ whole genome shotgun (WGS) entry which is preliminary data.</text>
</comment>
<keyword evidence="1" id="KW-0175">Coiled coil</keyword>
<feature type="coiled-coil region" evidence="1">
    <location>
        <begin position="300"/>
        <end position="387"/>
    </location>
</feature>
<keyword evidence="4" id="KW-1185">Reference proteome</keyword>
<reference evidence="3" key="1">
    <citation type="submission" date="2023-07" db="EMBL/GenBank/DDBJ databases">
        <title>Chromosome-level Genome Assembly of Striped Snakehead (Channa striata).</title>
        <authorList>
            <person name="Liu H."/>
        </authorList>
    </citation>
    <scope>NUCLEOTIDE SEQUENCE</scope>
    <source>
        <strain evidence="3">Gz</strain>
        <tissue evidence="3">Muscle</tissue>
    </source>
</reference>
<feature type="region of interest" description="Disordered" evidence="2">
    <location>
        <begin position="213"/>
        <end position="235"/>
    </location>
</feature>
<dbReference type="AlphaFoldDB" id="A0AA88SZZ5"/>
<feature type="compositionally biased region" description="Acidic residues" evidence="2">
    <location>
        <begin position="223"/>
        <end position="234"/>
    </location>
</feature>
<name>A0AA88SZZ5_CHASR</name>
<accession>A0AA88SZZ5</accession>
<dbReference type="EMBL" id="JAUPFM010000006">
    <property type="protein sequence ID" value="KAK2849230.1"/>
    <property type="molecule type" value="Genomic_DNA"/>
</dbReference>
<protein>
    <recommendedName>
        <fullName evidence="5">Rho GTPase-activating protein 24-like</fullName>
    </recommendedName>
</protein>
<dbReference type="Proteomes" id="UP001187415">
    <property type="component" value="Unassembled WGS sequence"/>
</dbReference>
<evidence type="ECO:0000256" key="1">
    <source>
        <dbReference type="SAM" id="Coils"/>
    </source>
</evidence>
<evidence type="ECO:0000313" key="3">
    <source>
        <dbReference type="EMBL" id="KAK2849230.1"/>
    </source>
</evidence>
<feature type="compositionally biased region" description="Gly residues" evidence="2">
    <location>
        <begin position="111"/>
        <end position="123"/>
    </location>
</feature>
<proteinExistence type="predicted"/>
<evidence type="ECO:0000256" key="2">
    <source>
        <dbReference type="SAM" id="MobiDB-lite"/>
    </source>
</evidence>